<dbReference type="Pfam" id="PF15370">
    <property type="entry name" value="NOPCHAP1"/>
    <property type="match status" value="1"/>
</dbReference>
<reference evidence="2" key="1">
    <citation type="submission" date="2021-10" db="EMBL/GenBank/DDBJ databases">
        <title>De novo Genome Assembly of Clathrus columnatus (Basidiomycota, Fungi) Using Illumina and Nanopore Sequence Data.</title>
        <authorList>
            <person name="Ogiso-Tanaka E."/>
            <person name="Itagaki H."/>
            <person name="Hosoya T."/>
            <person name="Hosaka K."/>
        </authorList>
    </citation>
    <scope>NUCLEOTIDE SEQUENCE</scope>
    <source>
        <strain evidence="2">MO-923</strain>
    </source>
</reference>
<protein>
    <submittedName>
        <fullName evidence="2">Uncharacterized protein</fullName>
    </submittedName>
</protein>
<dbReference type="AlphaFoldDB" id="A0AAV5A8V0"/>
<organism evidence="2 3">
    <name type="scientific">Clathrus columnatus</name>
    <dbReference type="NCBI Taxonomy" id="1419009"/>
    <lineage>
        <taxon>Eukaryota</taxon>
        <taxon>Fungi</taxon>
        <taxon>Dikarya</taxon>
        <taxon>Basidiomycota</taxon>
        <taxon>Agaricomycotina</taxon>
        <taxon>Agaricomycetes</taxon>
        <taxon>Phallomycetidae</taxon>
        <taxon>Phallales</taxon>
        <taxon>Clathraceae</taxon>
        <taxon>Clathrus</taxon>
    </lineage>
</organism>
<feature type="compositionally biased region" description="Polar residues" evidence="1">
    <location>
        <begin position="52"/>
        <end position="63"/>
    </location>
</feature>
<accession>A0AAV5A8V0</accession>
<sequence>MRVDDDSEDDAVSSSSIAKQPTESDKRTKRERKDKRKKRQVLEVEDDEQRLTRIQNLLENINTQSQSQYPSPSAAHFSTSASSSSGFIPVPLNSNLPPSKPSFIPKSEVLSRVESFLPQLLQANTELLQQAQNDPTSVDIENISDAQEAYIEMV</sequence>
<dbReference type="GO" id="GO:0062064">
    <property type="term" value="F:box C/D methylation guide snoRNP complex binding"/>
    <property type="evidence" value="ECO:0007669"/>
    <property type="project" value="TreeGrafter"/>
</dbReference>
<evidence type="ECO:0000313" key="3">
    <source>
        <dbReference type="Proteomes" id="UP001050691"/>
    </source>
</evidence>
<feature type="compositionally biased region" description="Basic residues" evidence="1">
    <location>
        <begin position="29"/>
        <end position="39"/>
    </location>
</feature>
<dbReference type="PANTHER" id="PTHR28674">
    <property type="entry name" value="SIMILAR TO DNA SEGMENT, CHR 10, WAYNE STATE UNIVERSITY 102,-EXPRESSED"/>
    <property type="match status" value="1"/>
</dbReference>
<feature type="compositionally biased region" description="Acidic residues" evidence="1">
    <location>
        <begin position="1"/>
        <end position="11"/>
    </location>
</feature>
<dbReference type="PANTHER" id="PTHR28674:SF1">
    <property type="entry name" value="NOP PROTEIN CHAPERONE 1"/>
    <property type="match status" value="1"/>
</dbReference>
<gene>
    <name evidence="2" type="ORF">Clacol_004182</name>
</gene>
<keyword evidence="3" id="KW-1185">Reference proteome</keyword>
<dbReference type="EMBL" id="BPWL01000004">
    <property type="protein sequence ID" value="GJJ09957.1"/>
    <property type="molecule type" value="Genomic_DNA"/>
</dbReference>
<dbReference type="Proteomes" id="UP001050691">
    <property type="component" value="Unassembled WGS sequence"/>
</dbReference>
<dbReference type="InterPro" id="IPR027921">
    <property type="entry name" value="NOPCHAP1"/>
</dbReference>
<comment type="caution">
    <text evidence="2">The sequence shown here is derived from an EMBL/GenBank/DDBJ whole genome shotgun (WGS) entry which is preliminary data.</text>
</comment>
<feature type="region of interest" description="Disordered" evidence="1">
    <location>
        <begin position="1"/>
        <end position="86"/>
    </location>
</feature>
<dbReference type="GO" id="GO:0000492">
    <property type="term" value="P:box C/D snoRNP assembly"/>
    <property type="evidence" value="ECO:0007669"/>
    <property type="project" value="InterPro"/>
</dbReference>
<name>A0AAV5A8V0_9AGAM</name>
<evidence type="ECO:0000256" key="1">
    <source>
        <dbReference type="SAM" id="MobiDB-lite"/>
    </source>
</evidence>
<proteinExistence type="predicted"/>
<evidence type="ECO:0000313" key="2">
    <source>
        <dbReference type="EMBL" id="GJJ09957.1"/>
    </source>
</evidence>
<feature type="compositionally biased region" description="Low complexity" evidence="1">
    <location>
        <begin position="64"/>
        <end position="86"/>
    </location>
</feature>